<protein>
    <submittedName>
        <fullName evidence="2">Uncharacterized protein</fullName>
    </submittedName>
</protein>
<dbReference type="EMBL" id="KV427120">
    <property type="protein sequence ID" value="KZV78111.1"/>
    <property type="molecule type" value="Genomic_DNA"/>
</dbReference>
<dbReference type="AlphaFoldDB" id="A0A166MJT8"/>
<dbReference type="OrthoDB" id="4186099at2759"/>
<sequence length="95" mass="10417">MKFNSIAALVLASVAIVLADACMRGGVYCGVSLLRLGNNHHDHIVQVLEVNGQPTDVQHIDDSLFNRLSGGDTRYREFCANGCERTDSDDPDFCF</sequence>
<evidence type="ECO:0000313" key="2">
    <source>
        <dbReference type="EMBL" id="KZV78111.1"/>
    </source>
</evidence>
<keyword evidence="3" id="KW-1185">Reference proteome</keyword>
<reference evidence="2 3" key="1">
    <citation type="journal article" date="2016" name="Mol. Biol. Evol.">
        <title>Comparative Genomics of Early-Diverging Mushroom-Forming Fungi Provides Insights into the Origins of Lignocellulose Decay Capabilities.</title>
        <authorList>
            <person name="Nagy L.G."/>
            <person name="Riley R."/>
            <person name="Tritt A."/>
            <person name="Adam C."/>
            <person name="Daum C."/>
            <person name="Floudas D."/>
            <person name="Sun H."/>
            <person name="Yadav J.S."/>
            <person name="Pangilinan J."/>
            <person name="Larsson K.H."/>
            <person name="Matsuura K."/>
            <person name="Barry K."/>
            <person name="Labutti K."/>
            <person name="Kuo R."/>
            <person name="Ohm R.A."/>
            <person name="Bhattacharya S.S."/>
            <person name="Shirouzu T."/>
            <person name="Yoshinaga Y."/>
            <person name="Martin F.M."/>
            <person name="Grigoriev I.V."/>
            <person name="Hibbett D.S."/>
        </authorList>
    </citation>
    <scope>NUCLEOTIDE SEQUENCE [LARGE SCALE GENOMIC DNA]</scope>
    <source>
        <strain evidence="2 3">HHB12029</strain>
    </source>
</reference>
<dbReference type="InParanoid" id="A0A166MJT8"/>
<name>A0A166MJT8_EXIGL</name>
<gene>
    <name evidence="2" type="ORF">EXIGLDRAFT_784291</name>
</gene>
<keyword evidence="1" id="KW-0732">Signal</keyword>
<dbReference type="Proteomes" id="UP000077266">
    <property type="component" value="Unassembled WGS sequence"/>
</dbReference>
<organism evidence="2 3">
    <name type="scientific">Exidia glandulosa HHB12029</name>
    <dbReference type="NCBI Taxonomy" id="1314781"/>
    <lineage>
        <taxon>Eukaryota</taxon>
        <taxon>Fungi</taxon>
        <taxon>Dikarya</taxon>
        <taxon>Basidiomycota</taxon>
        <taxon>Agaricomycotina</taxon>
        <taxon>Agaricomycetes</taxon>
        <taxon>Auriculariales</taxon>
        <taxon>Exidiaceae</taxon>
        <taxon>Exidia</taxon>
    </lineage>
</organism>
<evidence type="ECO:0000313" key="3">
    <source>
        <dbReference type="Proteomes" id="UP000077266"/>
    </source>
</evidence>
<evidence type="ECO:0000256" key="1">
    <source>
        <dbReference type="SAM" id="SignalP"/>
    </source>
</evidence>
<proteinExistence type="predicted"/>
<feature type="signal peptide" evidence="1">
    <location>
        <begin position="1"/>
        <end position="19"/>
    </location>
</feature>
<feature type="chain" id="PRO_5007877424" evidence="1">
    <location>
        <begin position="20"/>
        <end position="95"/>
    </location>
</feature>
<accession>A0A166MJT8</accession>
<dbReference type="STRING" id="1314781.A0A166MJT8"/>